<organism evidence="1 2">
    <name type="scientific">Naganishia cerealis</name>
    <dbReference type="NCBI Taxonomy" id="610337"/>
    <lineage>
        <taxon>Eukaryota</taxon>
        <taxon>Fungi</taxon>
        <taxon>Dikarya</taxon>
        <taxon>Basidiomycota</taxon>
        <taxon>Agaricomycotina</taxon>
        <taxon>Tremellomycetes</taxon>
        <taxon>Filobasidiales</taxon>
        <taxon>Filobasidiaceae</taxon>
        <taxon>Naganishia</taxon>
    </lineage>
</organism>
<dbReference type="EMBL" id="JASBWR010000131">
    <property type="protein sequence ID" value="KAJ9092755.1"/>
    <property type="molecule type" value="Genomic_DNA"/>
</dbReference>
<protein>
    <submittedName>
        <fullName evidence="1">Uncharacterized protein</fullName>
    </submittedName>
</protein>
<reference evidence="1" key="1">
    <citation type="submission" date="2023-04" db="EMBL/GenBank/DDBJ databases">
        <title>Draft Genome sequencing of Naganishia species isolated from polar environments using Oxford Nanopore Technology.</title>
        <authorList>
            <person name="Leo P."/>
            <person name="Venkateswaran K."/>
        </authorList>
    </citation>
    <scope>NUCLEOTIDE SEQUENCE</scope>
    <source>
        <strain evidence="1">MNA-CCFEE 5261</strain>
    </source>
</reference>
<proteinExistence type="predicted"/>
<evidence type="ECO:0000313" key="2">
    <source>
        <dbReference type="Proteomes" id="UP001241377"/>
    </source>
</evidence>
<sequence length="95" mass="10333">MRTELNIKYTGSDMVAGLTEADYAYAPENVPEIRVMGTSAFWDVGLEDSITEDDAVLLQGNQEDHEAEGTPNEGSMDQCEAFEAMEDQVGGSPLK</sequence>
<comment type="caution">
    <text evidence="1">The sequence shown here is derived from an EMBL/GenBank/DDBJ whole genome shotgun (WGS) entry which is preliminary data.</text>
</comment>
<dbReference type="Proteomes" id="UP001241377">
    <property type="component" value="Unassembled WGS sequence"/>
</dbReference>
<gene>
    <name evidence="1" type="ORF">QFC19_008608</name>
</gene>
<evidence type="ECO:0000313" key="1">
    <source>
        <dbReference type="EMBL" id="KAJ9092755.1"/>
    </source>
</evidence>
<name>A0ACC2V089_9TREE</name>
<accession>A0ACC2V089</accession>
<keyword evidence="2" id="KW-1185">Reference proteome</keyword>